<feature type="domain" description="Endonuclease/exonuclease/phosphatase" evidence="1">
    <location>
        <begin position="2"/>
        <end position="97"/>
    </location>
</feature>
<evidence type="ECO:0000313" key="4">
    <source>
        <dbReference type="WBParaSite" id="SSLN_0000230401-mRNA-1"/>
    </source>
</evidence>
<accession>A0A183SDD6</accession>
<sequence>MTLYRPPGTDTYADTCLFENIKEIGNRPDVVLMGDFNAPSIRWNDRQTQRSKYSFNYRLLTTTHEVLLKQYAFVPKRVRGGQQARCLDLVFTKDPDGIDEVQCLPPLG</sequence>
<protein>
    <submittedName>
        <fullName evidence="4">Endo/exonuclease/phosphatase domain-containing protein</fullName>
    </submittedName>
</protein>
<dbReference type="Proteomes" id="UP000275846">
    <property type="component" value="Unassembled WGS sequence"/>
</dbReference>
<dbReference type="GO" id="GO:0031012">
    <property type="term" value="C:extracellular matrix"/>
    <property type="evidence" value="ECO:0007669"/>
    <property type="project" value="TreeGrafter"/>
</dbReference>
<dbReference type="InterPro" id="IPR005135">
    <property type="entry name" value="Endo/exonuclease/phosphatase"/>
</dbReference>
<dbReference type="WBParaSite" id="SSLN_0000230401-mRNA-1">
    <property type="protein sequence ID" value="SSLN_0000230401-mRNA-1"/>
    <property type="gene ID" value="SSLN_0000230401"/>
</dbReference>
<dbReference type="PANTHER" id="PTHR33395">
    <property type="entry name" value="TRANSCRIPTASE, PUTATIVE-RELATED-RELATED"/>
    <property type="match status" value="1"/>
</dbReference>
<dbReference type="GO" id="GO:0061343">
    <property type="term" value="P:cell adhesion involved in heart morphogenesis"/>
    <property type="evidence" value="ECO:0007669"/>
    <property type="project" value="TreeGrafter"/>
</dbReference>
<dbReference type="Pfam" id="PF14529">
    <property type="entry name" value="Exo_endo_phos_2"/>
    <property type="match status" value="1"/>
</dbReference>
<evidence type="ECO:0000313" key="2">
    <source>
        <dbReference type="EMBL" id="VDL88619.1"/>
    </source>
</evidence>
<dbReference type="EMBL" id="UYSU01032203">
    <property type="protein sequence ID" value="VDL88619.1"/>
    <property type="molecule type" value="Genomic_DNA"/>
</dbReference>
<dbReference type="OrthoDB" id="6263033at2759"/>
<name>A0A183SDD6_SCHSO</name>
<reference evidence="2 3" key="2">
    <citation type="submission" date="2018-11" db="EMBL/GenBank/DDBJ databases">
        <authorList>
            <consortium name="Pathogen Informatics"/>
        </authorList>
    </citation>
    <scope>NUCLEOTIDE SEQUENCE [LARGE SCALE GENOMIC DNA]</scope>
    <source>
        <strain evidence="2 3">NST_G2</strain>
    </source>
</reference>
<dbReference type="SUPFAM" id="SSF56219">
    <property type="entry name" value="DNase I-like"/>
    <property type="match status" value="1"/>
</dbReference>
<dbReference type="PANTHER" id="PTHR33395:SF22">
    <property type="entry name" value="REVERSE TRANSCRIPTASE DOMAIN-CONTAINING PROTEIN"/>
    <property type="match status" value="1"/>
</dbReference>
<dbReference type="Gene3D" id="3.60.10.10">
    <property type="entry name" value="Endonuclease/exonuclease/phosphatase"/>
    <property type="match status" value="1"/>
</dbReference>
<dbReference type="AlphaFoldDB" id="A0A183SDD6"/>
<dbReference type="GO" id="GO:0007508">
    <property type="term" value="P:larval heart development"/>
    <property type="evidence" value="ECO:0007669"/>
    <property type="project" value="TreeGrafter"/>
</dbReference>
<evidence type="ECO:0000259" key="1">
    <source>
        <dbReference type="Pfam" id="PF14529"/>
    </source>
</evidence>
<evidence type="ECO:0000313" key="3">
    <source>
        <dbReference type="Proteomes" id="UP000275846"/>
    </source>
</evidence>
<gene>
    <name evidence="2" type="ORF">SSLN_LOCUS2234</name>
</gene>
<dbReference type="InterPro" id="IPR036691">
    <property type="entry name" value="Endo/exonu/phosph_ase_sf"/>
</dbReference>
<dbReference type="GO" id="GO:0003824">
    <property type="term" value="F:catalytic activity"/>
    <property type="evidence" value="ECO:0007669"/>
    <property type="project" value="InterPro"/>
</dbReference>
<proteinExistence type="predicted"/>
<organism evidence="4">
    <name type="scientific">Schistocephalus solidus</name>
    <name type="common">Tapeworm</name>
    <dbReference type="NCBI Taxonomy" id="70667"/>
    <lineage>
        <taxon>Eukaryota</taxon>
        <taxon>Metazoa</taxon>
        <taxon>Spiralia</taxon>
        <taxon>Lophotrochozoa</taxon>
        <taxon>Platyhelminthes</taxon>
        <taxon>Cestoda</taxon>
        <taxon>Eucestoda</taxon>
        <taxon>Diphyllobothriidea</taxon>
        <taxon>Diphyllobothriidae</taxon>
        <taxon>Schistocephalus</taxon>
    </lineage>
</organism>
<keyword evidence="3" id="KW-1185">Reference proteome</keyword>
<reference evidence="4" key="1">
    <citation type="submission" date="2016-06" db="UniProtKB">
        <authorList>
            <consortium name="WormBaseParasite"/>
        </authorList>
    </citation>
    <scope>IDENTIFICATION</scope>
</reference>